<name>A0A2W4R886_9GAMM</name>
<gene>
    <name evidence="1" type="ORF">DM484_09900</name>
</gene>
<proteinExistence type="predicted"/>
<reference evidence="1 2" key="1">
    <citation type="journal article" date="2018" name="Aquat. Microb. Ecol.">
        <title>Gammaproteobacterial methanotrophs dominate.</title>
        <authorList>
            <person name="Rissanen A.J."/>
            <person name="Saarenheimo J."/>
            <person name="Tiirola M."/>
            <person name="Peura S."/>
            <person name="Aalto S.L."/>
            <person name="Karvinen A."/>
            <person name="Nykanen H."/>
        </authorList>
    </citation>
    <scope>NUCLEOTIDE SEQUENCE [LARGE SCALE GENOMIC DNA]</scope>
    <source>
        <strain evidence="1">AMbin10</strain>
    </source>
</reference>
<dbReference type="Proteomes" id="UP000249396">
    <property type="component" value="Unassembled WGS sequence"/>
</dbReference>
<organism evidence="1 2">
    <name type="scientific">Candidatus Methylumidiphilus alinenensis</name>
    <dbReference type="NCBI Taxonomy" id="2202197"/>
    <lineage>
        <taxon>Bacteria</taxon>
        <taxon>Pseudomonadati</taxon>
        <taxon>Pseudomonadota</taxon>
        <taxon>Gammaproteobacteria</taxon>
        <taxon>Methylococcales</taxon>
        <taxon>Candidatus Methylumidiphilus</taxon>
    </lineage>
</organism>
<evidence type="ECO:0000313" key="1">
    <source>
        <dbReference type="EMBL" id="PZN80385.1"/>
    </source>
</evidence>
<comment type="caution">
    <text evidence="1">The sequence shown here is derived from an EMBL/GenBank/DDBJ whole genome shotgun (WGS) entry which is preliminary data.</text>
</comment>
<accession>A0A2W4R886</accession>
<dbReference type="AlphaFoldDB" id="A0A2W4R886"/>
<dbReference type="Gene3D" id="3.30.2020.10">
    <property type="entry name" value="NE0471-like N-terminal domain"/>
    <property type="match status" value="1"/>
</dbReference>
<sequence length="78" mass="9590">MKLRQVEVLDNYVLRVYLDDDSIIDFNVKAELDRIPCYKPLYDLEVFKAVQFKNRRIYWNDRFDFHLDQIIERGHPVQ</sequence>
<dbReference type="InterPro" id="IPR036782">
    <property type="entry name" value="NE0471-like_N"/>
</dbReference>
<evidence type="ECO:0000313" key="2">
    <source>
        <dbReference type="Proteomes" id="UP000249396"/>
    </source>
</evidence>
<dbReference type="EMBL" id="QJPH01000284">
    <property type="protein sequence ID" value="PZN80385.1"/>
    <property type="molecule type" value="Genomic_DNA"/>
</dbReference>
<evidence type="ECO:0008006" key="3">
    <source>
        <dbReference type="Google" id="ProtNLM"/>
    </source>
</evidence>
<dbReference type="SUPFAM" id="SSF143880">
    <property type="entry name" value="NE0471 N-terminal domain-like"/>
    <property type="match status" value="1"/>
</dbReference>
<protein>
    <recommendedName>
        <fullName evidence="3">DUF2442 domain-containing protein</fullName>
    </recommendedName>
</protein>